<proteinExistence type="predicted"/>
<keyword evidence="1" id="KW-0328">Glycosyltransferase</keyword>
<feature type="domain" description="Glycosyltransferase 2-like" evidence="3">
    <location>
        <begin position="5"/>
        <end position="142"/>
    </location>
</feature>
<accession>A0ABS6BR37</accession>
<dbReference type="PANTHER" id="PTHR22916:SF51">
    <property type="entry name" value="GLYCOSYLTRANSFERASE EPSH-RELATED"/>
    <property type="match status" value="1"/>
</dbReference>
<evidence type="ECO:0000313" key="5">
    <source>
        <dbReference type="Proteomes" id="UP000776252"/>
    </source>
</evidence>
<gene>
    <name evidence="4" type="ORF">KPL37_06475</name>
</gene>
<comment type="caution">
    <text evidence="4">The sequence shown here is derived from an EMBL/GenBank/DDBJ whole genome shotgun (WGS) entry which is preliminary data.</text>
</comment>
<dbReference type="CDD" id="cd00761">
    <property type="entry name" value="Glyco_tranf_GTA_type"/>
    <property type="match status" value="1"/>
</dbReference>
<evidence type="ECO:0000256" key="2">
    <source>
        <dbReference type="ARBA" id="ARBA00022679"/>
    </source>
</evidence>
<dbReference type="PANTHER" id="PTHR22916">
    <property type="entry name" value="GLYCOSYLTRANSFERASE"/>
    <property type="match status" value="1"/>
</dbReference>
<dbReference type="Pfam" id="PF00535">
    <property type="entry name" value="Glycos_transf_2"/>
    <property type="match status" value="1"/>
</dbReference>
<evidence type="ECO:0000256" key="1">
    <source>
        <dbReference type="ARBA" id="ARBA00022676"/>
    </source>
</evidence>
<dbReference type="InterPro" id="IPR001173">
    <property type="entry name" value="Glyco_trans_2-like"/>
</dbReference>
<dbReference type="RefSeq" id="WP_216146900.1">
    <property type="nucleotide sequence ID" value="NZ_JAHLDV010000009.1"/>
</dbReference>
<sequence length="343" mass="40525">MVQISIIVPIYNGAKYIKECLEMIINQTFKDFELIIIDDGSTDNSKEMCTQYAKIDSRIKLISKENGGTWAARNRGIDESIGKYIIFLDCDDWYEDNLFEKMYENIKNNDVDLVISGQTNVFVDKNGEIIRKTTVLPNKHNFKTKDEILENYILLREEEIGDTLWNKIYKSEIIKKYNLKFENYKRGEDTIFNANYYQHINKCTVISEALYNYRIENANPVWLKYSESYLDIVSSENDTIVGKLKEWGKYNQVAMQYQATHFTYRIIEYFYRIAYSKSDLSLKSKFKEILKLLDNEEVRKNLDNSNVIGKFHKLLIKFMKSKNVLLILFLVRIKLIYNNIKGL</sequence>
<keyword evidence="2" id="KW-0808">Transferase</keyword>
<name>A0ABS6BR37_9CLOT</name>
<keyword evidence="5" id="KW-1185">Reference proteome</keyword>
<reference evidence="4 5" key="1">
    <citation type="submission" date="2021-06" db="EMBL/GenBank/DDBJ databases">
        <title>Clostridia strains as spoilage organisms.</title>
        <authorList>
            <person name="Wambui J."/>
            <person name="Stephan R."/>
            <person name="Stevens M.J.A."/>
        </authorList>
    </citation>
    <scope>NUCLEOTIDE SEQUENCE [LARGE SCALE GENOMIC DNA]</scope>
    <source>
        <strain evidence="4 5">DSM 14204</strain>
    </source>
</reference>
<protein>
    <submittedName>
        <fullName evidence="4">Glycosyltransferase family 2 protein</fullName>
    </submittedName>
</protein>
<evidence type="ECO:0000313" key="4">
    <source>
        <dbReference type="EMBL" id="MBU3159398.1"/>
    </source>
</evidence>
<dbReference type="EMBL" id="JAHLDV010000009">
    <property type="protein sequence ID" value="MBU3159398.1"/>
    <property type="molecule type" value="Genomic_DNA"/>
</dbReference>
<dbReference type="Proteomes" id="UP000776252">
    <property type="component" value="Unassembled WGS sequence"/>
</dbReference>
<evidence type="ECO:0000259" key="3">
    <source>
        <dbReference type="Pfam" id="PF00535"/>
    </source>
</evidence>
<organism evidence="4 5">
    <name type="scientific">Clostridium frigoris</name>
    <dbReference type="NCBI Taxonomy" id="205327"/>
    <lineage>
        <taxon>Bacteria</taxon>
        <taxon>Bacillati</taxon>
        <taxon>Bacillota</taxon>
        <taxon>Clostridia</taxon>
        <taxon>Eubacteriales</taxon>
        <taxon>Clostridiaceae</taxon>
        <taxon>Clostridium</taxon>
    </lineage>
</organism>